<gene>
    <name evidence="1" type="ORF">FHS56_000527</name>
</gene>
<evidence type="ECO:0000313" key="1">
    <source>
        <dbReference type="EMBL" id="NIK73041.1"/>
    </source>
</evidence>
<comment type="caution">
    <text evidence="1">The sequence shown here is derived from an EMBL/GenBank/DDBJ whole genome shotgun (WGS) entry which is preliminary data.</text>
</comment>
<keyword evidence="2" id="KW-1185">Reference proteome</keyword>
<evidence type="ECO:0000313" key="2">
    <source>
        <dbReference type="Proteomes" id="UP000537126"/>
    </source>
</evidence>
<proteinExistence type="predicted"/>
<dbReference type="RefSeq" id="WP_166918320.1">
    <property type="nucleotide sequence ID" value="NZ_JAASRN010000001.1"/>
</dbReference>
<dbReference type="AlphaFoldDB" id="A0A846MNK9"/>
<dbReference type="EMBL" id="JAASRN010000001">
    <property type="protein sequence ID" value="NIK73041.1"/>
    <property type="molecule type" value="Genomic_DNA"/>
</dbReference>
<protein>
    <submittedName>
        <fullName evidence="1">Uncharacterized protein</fullName>
    </submittedName>
</protein>
<reference evidence="1 2" key="1">
    <citation type="submission" date="2020-03" db="EMBL/GenBank/DDBJ databases">
        <title>Genomic Encyclopedia of Type Strains, Phase IV (KMG-IV): sequencing the most valuable type-strain genomes for metagenomic binning, comparative biology and taxonomic classification.</title>
        <authorList>
            <person name="Goeker M."/>
        </authorList>
    </citation>
    <scope>NUCLEOTIDE SEQUENCE [LARGE SCALE GENOMIC DNA]</scope>
    <source>
        <strain evidence="1 2">DSM 5718</strain>
    </source>
</reference>
<organism evidence="1 2">
    <name type="scientific">Thermonema lapsum</name>
    <dbReference type="NCBI Taxonomy" id="28195"/>
    <lineage>
        <taxon>Bacteria</taxon>
        <taxon>Pseudomonadati</taxon>
        <taxon>Bacteroidota</taxon>
        <taxon>Cytophagia</taxon>
        <taxon>Cytophagales</taxon>
        <taxon>Thermonemataceae</taxon>
        <taxon>Thermonema</taxon>
    </lineage>
</organism>
<dbReference type="Proteomes" id="UP000537126">
    <property type="component" value="Unassembled WGS sequence"/>
</dbReference>
<name>A0A846MNK9_9BACT</name>
<sequence length="80" mass="8428">MKKVKQITRSLLLLTATFVLLLLLSPTTKPLKSQISLCEIKGIKEEGTGKVYCLNVGESICVIPCSGDGGGGRPPVLSGQ</sequence>
<accession>A0A846MNK9</accession>